<evidence type="ECO:0000313" key="3">
    <source>
        <dbReference type="Proteomes" id="UP000297299"/>
    </source>
</evidence>
<feature type="compositionally biased region" description="Basic residues" evidence="1">
    <location>
        <begin position="51"/>
        <end position="61"/>
    </location>
</feature>
<reference evidence="2 3" key="1">
    <citation type="submission" date="2017-11" db="EMBL/GenBank/DDBJ databases">
        <title>Comparative genomics of Botrytis spp.</title>
        <authorList>
            <person name="Valero-Jimenez C.A."/>
            <person name="Tapia P."/>
            <person name="Veloso J."/>
            <person name="Silva-Moreno E."/>
            <person name="Staats M."/>
            <person name="Valdes J.H."/>
            <person name="Van Kan J.A.L."/>
        </authorList>
    </citation>
    <scope>NUCLEOTIDE SEQUENCE [LARGE SCALE GENOMIC DNA]</scope>
    <source>
        <strain evidence="2 3">MUCL2830</strain>
    </source>
</reference>
<feature type="compositionally biased region" description="Polar residues" evidence="1">
    <location>
        <begin position="95"/>
        <end position="105"/>
    </location>
</feature>
<name>A0A4Y8DEV1_9HELO</name>
<keyword evidence="3" id="KW-1185">Reference proteome</keyword>
<accession>A0A4Y8DEV1</accession>
<feature type="region of interest" description="Disordered" evidence="1">
    <location>
        <begin position="83"/>
        <end position="119"/>
    </location>
</feature>
<evidence type="ECO:0000313" key="2">
    <source>
        <dbReference type="EMBL" id="TEY79927.1"/>
    </source>
</evidence>
<comment type="caution">
    <text evidence="2">The sequence shown here is derived from an EMBL/GenBank/DDBJ whole genome shotgun (WGS) entry which is preliminary data.</text>
</comment>
<protein>
    <submittedName>
        <fullName evidence="2">Uncharacterized protein</fullName>
    </submittedName>
</protein>
<dbReference type="EMBL" id="PHWZ01000040">
    <property type="protein sequence ID" value="TEY79927.1"/>
    <property type="molecule type" value="Genomic_DNA"/>
</dbReference>
<dbReference type="OrthoDB" id="3532614at2759"/>
<evidence type="ECO:0000256" key="1">
    <source>
        <dbReference type="SAM" id="MobiDB-lite"/>
    </source>
</evidence>
<organism evidence="2 3">
    <name type="scientific">Botryotinia calthae</name>
    <dbReference type="NCBI Taxonomy" id="38488"/>
    <lineage>
        <taxon>Eukaryota</taxon>
        <taxon>Fungi</taxon>
        <taxon>Dikarya</taxon>
        <taxon>Ascomycota</taxon>
        <taxon>Pezizomycotina</taxon>
        <taxon>Leotiomycetes</taxon>
        <taxon>Helotiales</taxon>
        <taxon>Sclerotiniaceae</taxon>
        <taxon>Botryotinia</taxon>
    </lineage>
</organism>
<feature type="region of interest" description="Disordered" evidence="1">
    <location>
        <begin position="1"/>
        <end position="68"/>
    </location>
</feature>
<proteinExistence type="predicted"/>
<sequence>MSSHGRGSSSFKDSQADSSQAKNTDLDQESSGPSVMMGEEPKVNPTENKSAKTKRERKRRQGFYNRDRRMHGVQNAYGFWQAPGREGAEQDAADASNSDWTSNSEWDSDAPYPPPQIKNCNLRDYNIPVTDKTPMGNLPLEEFILKQTKDVLVGSCISWLRKHHPDLVAKEGWGDRRRGSLELYHEMFESSAEIKDDTLQLVDGETADTFFTLLKKSRQIRHCVFRRGRCIGMPIIIVELMLQDAIRLKRMTGEKEGMPMLDLFHTRLAQEIALNKDIKVTSDELRLLFRKEELDMNNEIQVLAIRAQRAKLDHAIEQKECRLRVADDEIADTIESGSYDAHFY</sequence>
<dbReference type="AlphaFoldDB" id="A0A4Y8DEV1"/>
<gene>
    <name evidence="2" type="ORF">BOTCAL_0040g00270</name>
</gene>
<feature type="compositionally biased region" description="Low complexity" evidence="1">
    <location>
        <begin position="8"/>
        <end position="21"/>
    </location>
</feature>
<dbReference type="Proteomes" id="UP000297299">
    <property type="component" value="Unassembled WGS sequence"/>
</dbReference>